<gene>
    <name evidence="10" type="ORF">JOC95_001555</name>
</gene>
<evidence type="ECO:0000313" key="11">
    <source>
        <dbReference type="Proteomes" id="UP000737402"/>
    </source>
</evidence>
<feature type="domain" description="ABC transmembrane type-1" evidence="9">
    <location>
        <begin position="57"/>
        <end position="245"/>
    </location>
</feature>
<evidence type="ECO:0000256" key="3">
    <source>
        <dbReference type="ARBA" id="ARBA00022475"/>
    </source>
</evidence>
<comment type="caution">
    <text evidence="10">The sequence shown here is derived from an EMBL/GenBank/DDBJ whole genome shotgun (WGS) entry which is preliminary data.</text>
</comment>
<evidence type="ECO:0000259" key="9">
    <source>
        <dbReference type="PROSITE" id="PS50928"/>
    </source>
</evidence>
<keyword evidence="5 8" id="KW-0812">Transmembrane</keyword>
<dbReference type="SUPFAM" id="SSF161098">
    <property type="entry name" value="MetI-like"/>
    <property type="match status" value="1"/>
</dbReference>
<evidence type="ECO:0000256" key="8">
    <source>
        <dbReference type="RuleBase" id="RU363032"/>
    </source>
</evidence>
<dbReference type="PANTHER" id="PTHR43357">
    <property type="entry name" value="INNER MEMBRANE ABC TRANSPORTER PERMEASE PROTEIN YDCV"/>
    <property type="match status" value="1"/>
</dbReference>
<feature type="transmembrane region" description="Helical" evidence="8">
    <location>
        <begin position="227"/>
        <end position="252"/>
    </location>
</feature>
<dbReference type="RefSeq" id="WP_239582775.1">
    <property type="nucleotide sequence ID" value="NZ_JAFBED010000003.1"/>
</dbReference>
<dbReference type="PROSITE" id="PS50928">
    <property type="entry name" value="ABC_TM1"/>
    <property type="match status" value="1"/>
</dbReference>
<proteinExistence type="inferred from homology"/>
<name>A0ABS2NYZ2_9BACI</name>
<feature type="transmembrane region" description="Helical" evidence="8">
    <location>
        <begin position="53"/>
        <end position="79"/>
    </location>
</feature>
<evidence type="ECO:0000256" key="7">
    <source>
        <dbReference type="ARBA" id="ARBA00023136"/>
    </source>
</evidence>
<dbReference type="PANTHER" id="PTHR43357:SF4">
    <property type="entry name" value="INNER MEMBRANE ABC TRANSPORTER PERMEASE PROTEIN YDCV"/>
    <property type="match status" value="1"/>
</dbReference>
<dbReference type="Gene3D" id="1.10.3720.10">
    <property type="entry name" value="MetI-like"/>
    <property type="match status" value="1"/>
</dbReference>
<keyword evidence="6 8" id="KW-1133">Transmembrane helix</keyword>
<feature type="transmembrane region" description="Helical" evidence="8">
    <location>
        <begin position="121"/>
        <end position="141"/>
    </location>
</feature>
<protein>
    <submittedName>
        <fullName evidence="10">Spermidine/putrescine transport system permease protein</fullName>
    </submittedName>
</protein>
<keyword evidence="7 8" id="KW-0472">Membrane</keyword>
<dbReference type="Pfam" id="PF00528">
    <property type="entry name" value="BPD_transp_1"/>
    <property type="match status" value="1"/>
</dbReference>
<comment type="similarity">
    <text evidence="8">Belongs to the binding-protein-dependent transport system permease family.</text>
</comment>
<evidence type="ECO:0000256" key="1">
    <source>
        <dbReference type="ARBA" id="ARBA00004429"/>
    </source>
</evidence>
<comment type="subcellular location">
    <subcellularLocation>
        <location evidence="1">Cell inner membrane</location>
        <topology evidence="1">Multi-pass membrane protein</topology>
    </subcellularLocation>
    <subcellularLocation>
        <location evidence="8">Cell membrane</location>
        <topology evidence="8">Multi-pass membrane protein</topology>
    </subcellularLocation>
</comment>
<keyword evidence="3" id="KW-1003">Cell membrane</keyword>
<keyword evidence="11" id="KW-1185">Reference proteome</keyword>
<feature type="transmembrane region" description="Helical" evidence="8">
    <location>
        <begin position="91"/>
        <end position="115"/>
    </location>
</feature>
<dbReference type="InterPro" id="IPR035906">
    <property type="entry name" value="MetI-like_sf"/>
</dbReference>
<dbReference type="EMBL" id="JAFBED010000003">
    <property type="protein sequence ID" value="MBM7619703.1"/>
    <property type="molecule type" value="Genomic_DNA"/>
</dbReference>
<dbReference type="CDD" id="cd06261">
    <property type="entry name" value="TM_PBP2"/>
    <property type="match status" value="1"/>
</dbReference>
<accession>A0ABS2NYZ2</accession>
<evidence type="ECO:0000256" key="4">
    <source>
        <dbReference type="ARBA" id="ARBA00022519"/>
    </source>
</evidence>
<evidence type="ECO:0000256" key="6">
    <source>
        <dbReference type="ARBA" id="ARBA00022989"/>
    </source>
</evidence>
<keyword evidence="2 8" id="KW-0813">Transport</keyword>
<reference evidence="10 11" key="1">
    <citation type="submission" date="2021-01" db="EMBL/GenBank/DDBJ databases">
        <title>Genomic Encyclopedia of Type Strains, Phase IV (KMG-IV): sequencing the most valuable type-strain genomes for metagenomic binning, comparative biology and taxonomic classification.</title>
        <authorList>
            <person name="Goeker M."/>
        </authorList>
    </citation>
    <scope>NUCLEOTIDE SEQUENCE [LARGE SCALE GENOMIC DNA]</scope>
    <source>
        <strain evidence="10 11">DSM 25879</strain>
    </source>
</reference>
<keyword evidence="4" id="KW-0997">Cell inner membrane</keyword>
<sequence>MKRTWHFVWGLFFLTPVLLLLLNSFAYNWRWGEVLPPGLSLRGWSVLMGEPQLIRAVLTSLAIGISVILLNFVIALPAARKLAFHTFKGKAWLETLLILPILIPSLAVVMGIHIAMIRVGLSDTILGVILIHLIPTVPYSIKIFRAGFERLGEGWENQVVTLGGNKLYAFYSVYLPQMTSSFRSAVFLIFVISLGQFALTSIIGGGNVLTLALLYFPYLKTVDTSVIASFSLLFAFLPILVIILFEVMFHLMNPYKNRSFRK</sequence>
<dbReference type="InterPro" id="IPR000515">
    <property type="entry name" value="MetI-like"/>
</dbReference>
<organism evidence="10 11">
    <name type="scientific">Sutcliffiella tianshenii</name>
    <dbReference type="NCBI Taxonomy" id="1463404"/>
    <lineage>
        <taxon>Bacteria</taxon>
        <taxon>Bacillati</taxon>
        <taxon>Bacillota</taxon>
        <taxon>Bacilli</taxon>
        <taxon>Bacillales</taxon>
        <taxon>Bacillaceae</taxon>
        <taxon>Sutcliffiella</taxon>
    </lineage>
</organism>
<evidence type="ECO:0000313" key="10">
    <source>
        <dbReference type="EMBL" id="MBM7619703.1"/>
    </source>
</evidence>
<evidence type="ECO:0000256" key="5">
    <source>
        <dbReference type="ARBA" id="ARBA00022692"/>
    </source>
</evidence>
<dbReference type="Proteomes" id="UP000737402">
    <property type="component" value="Unassembled WGS sequence"/>
</dbReference>
<feature type="transmembrane region" description="Helical" evidence="8">
    <location>
        <begin position="185"/>
        <end position="215"/>
    </location>
</feature>
<evidence type="ECO:0000256" key="2">
    <source>
        <dbReference type="ARBA" id="ARBA00022448"/>
    </source>
</evidence>